<sequence>MWLLVGLGNPGPRFLRTRHNLGWLVVSALAESQGLKFFEALSGKAMMAELPGKAYLLLPLTYMNLSGEAVLPAARELSVSPERILVVHDDLDLPLGRLKLVPKGGAGGHRGVLSIISALGTEAFPRMKLGIGRPLKGVSVKDYVLSEFGPEEWPLAEKVIEAGVEAIEVIFSEGLEKAMTLYNRRDLIKN</sequence>
<dbReference type="STRING" id="999894.TDIS_1348"/>
<dbReference type="PANTHER" id="PTHR17224">
    <property type="entry name" value="PEPTIDYL-TRNA HYDROLASE"/>
    <property type="match status" value="1"/>
</dbReference>
<comment type="function">
    <text evidence="6">Hydrolyzes ribosome-free peptidyl-tRNAs (with 1 or more amino acids incorporated), which drop off the ribosome during protein synthesis, or as a result of ribosome stalling.</text>
</comment>
<reference evidence="7 8" key="1">
    <citation type="submission" date="2016-04" db="EMBL/GenBank/DDBJ databases">
        <title>Genome analysis of Thermosulfurimonas dismutans, the first thermophilic sulfur-disproportionating bacterium of the phylum Thermodesulfobacteria.</title>
        <authorList>
            <person name="Mardanov A.V."/>
            <person name="Beletsky A.V."/>
            <person name="Kadnikov V.V."/>
            <person name="Slobodkin A.I."/>
            <person name="Ravin N.V."/>
        </authorList>
    </citation>
    <scope>NUCLEOTIDE SEQUENCE [LARGE SCALE GENOMIC DNA]</scope>
    <source>
        <strain evidence="7 8">S95</strain>
    </source>
</reference>
<dbReference type="GO" id="GO:0004045">
    <property type="term" value="F:peptidyl-tRNA hydrolase activity"/>
    <property type="evidence" value="ECO:0007669"/>
    <property type="project" value="UniProtKB-UniRule"/>
</dbReference>
<dbReference type="InterPro" id="IPR001328">
    <property type="entry name" value="Pept_tRNA_hydro"/>
</dbReference>
<organism evidence="7 8">
    <name type="scientific">Thermosulfurimonas dismutans</name>
    <dbReference type="NCBI Taxonomy" id="999894"/>
    <lineage>
        <taxon>Bacteria</taxon>
        <taxon>Pseudomonadati</taxon>
        <taxon>Thermodesulfobacteriota</taxon>
        <taxon>Thermodesulfobacteria</taxon>
        <taxon>Thermodesulfobacteriales</taxon>
        <taxon>Thermodesulfobacteriaceae</taxon>
        <taxon>Thermosulfurimonas</taxon>
    </lineage>
</organism>
<dbReference type="InterPro" id="IPR036416">
    <property type="entry name" value="Pept_tRNA_hydro_sf"/>
</dbReference>
<keyword evidence="8" id="KW-1185">Reference proteome</keyword>
<feature type="binding site" evidence="6">
    <location>
        <position position="14"/>
    </location>
    <ligand>
        <name>tRNA</name>
        <dbReference type="ChEBI" id="CHEBI:17843"/>
    </ligand>
</feature>
<feature type="binding site" evidence="6">
    <location>
        <position position="62"/>
    </location>
    <ligand>
        <name>tRNA</name>
        <dbReference type="ChEBI" id="CHEBI:17843"/>
    </ligand>
</feature>
<dbReference type="NCBIfam" id="TIGR00447">
    <property type="entry name" value="pth"/>
    <property type="match status" value="1"/>
</dbReference>
<evidence type="ECO:0000256" key="5">
    <source>
        <dbReference type="ARBA" id="ARBA00050038"/>
    </source>
</evidence>
<comment type="function">
    <text evidence="6">Catalyzes the release of premature peptidyl moieties from peptidyl-tRNA molecules trapped in stalled 50S ribosomal subunits, and thus maintains levels of free tRNAs and 50S ribosomes.</text>
</comment>
<dbReference type="GO" id="GO:0006515">
    <property type="term" value="P:protein quality control for misfolded or incompletely synthesized proteins"/>
    <property type="evidence" value="ECO:0007669"/>
    <property type="project" value="UniProtKB-UniRule"/>
</dbReference>
<comment type="similarity">
    <text evidence="6">Belongs to the PTH family.</text>
</comment>
<dbReference type="OrthoDB" id="9800507at2"/>
<dbReference type="GO" id="GO:0072344">
    <property type="term" value="P:rescue of stalled ribosome"/>
    <property type="evidence" value="ECO:0007669"/>
    <property type="project" value="UniProtKB-UniRule"/>
</dbReference>
<name>A0A179D4C9_9BACT</name>
<dbReference type="Gene3D" id="3.40.50.1470">
    <property type="entry name" value="Peptidyl-tRNA hydrolase"/>
    <property type="match status" value="1"/>
</dbReference>
<dbReference type="Proteomes" id="UP000078390">
    <property type="component" value="Unassembled WGS sequence"/>
</dbReference>
<evidence type="ECO:0000313" key="7">
    <source>
        <dbReference type="EMBL" id="OAQ20579.1"/>
    </source>
</evidence>
<feature type="active site" description="Proton acceptor" evidence="6">
    <location>
        <position position="19"/>
    </location>
</feature>
<feature type="site" description="Discriminates between blocked and unblocked aminoacyl-tRNA" evidence="6">
    <location>
        <position position="9"/>
    </location>
</feature>
<keyword evidence="3 6" id="KW-0378">Hydrolase</keyword>
<keyword evidence="4 6" id="KW-0694">RNA-binding</keyword>
<feature type="site" description="Stabilizes the basic form of H active site to accept a proton" evidence="6">
    <location>
        <position position="89"/>
    </location>
</feature>
<evidence type="ECO:0000313" key="8">
    <source>
        <dbReference type="Proteomes" id="UP000078390"/>
    </source>
</evidence>
<keyword evidence="6" id="KW-0963">Cytoplasm</keyword>
<dbReference type="AlphaFoldDB" id="A0A179D4C9"/>
<evidence type="ECO:0000256" key="4">
    <source>
        <dbReference type="ARBA" id="ARBA00022884"/>
    </source>
</evidence>
<dbReference type="FunFam" id="3.40.50.1470:FF:000001">
    <property type="entry name" value="Peptidyl-tRNA hydrolase"/>
    <property type="match status" value="1"/>
</dbReference>
<comment type="caution">
    <text evidence="7">The sequence shown here is derived from an EMBL/GenBank/DDBJ whole genome shotgun (WGS) entry which is preliminary data.</text>
</comment>
<comment type="caution">
    <text evidence="6">Lacks conserved residue(s) required for the propagation of feature annotation.</text>
</comment>
<feature type="binding site" evidence="6">
    <location>
        <position position="64"/>
    </location>
    <ligand>
        <name>tRNA</name>
        <dbReference type="ChEBI" id="CHEBI:17843"/>
    </ligand>
</feature>
<comment type="subunit">
    <text evidence="6">Monomer.</text>
</comment>
<dbReference type="GO" id="GO:0000049">
    <property type="term" value="F:tRNA binding"/>
    <property type="evidence" value="ECO:0007669"/>
    <property type="project" value="UniProtKB-UniRule"/>
</dbReference>
<keyword evidence="2 6" id="KW-0820">tRNA-binding</keyword>
<dbReference type="EC" id="3.1.1.29" evidence="1 6"/>
<dbReference type="SUPFAM" id="SSF53178">
    <property type="entry name" value="Peptidyl-tRNA hydrolase-like"/>
    <property type="match status" value="1"/>
</dbReference>
<dbReference type="EMBL" id="LWLG01000009">
    <property type="protein sequence ID" value="OAQ20579.1"/>
    <property type="molecule type" value="Genomic_DNA"/>
</dbReference>
<evidence type="ECO:0000256" key="1">
    <source>
        <dbReference type="ARBA" id="ARBA00013260"/>
    </source>
</evidence>
<dbReference type="PATRIC" id="fig|999894.6.peg.1345"/>
<evidence type="ECO:0000256" key="6">
    <source>
        <dbReference type="HAMAP-Rule" id="MF_00083"/>
    </source>
</evidence>
<gene>
    <name evidence="6" type="primary">pth</name>
    <name evidence="7" type="ORF">TDIS_1348</name>
</gene>
<comment type="catalytic activity">
    <reaction evidence="6">
        <text>an N-acyl-L-alpha-aminoacyl-tRNA + H2O = an N-acyl-L-amino acid + a tRNA + H(+)</text>
        <dbReference type="Rhea" id="RHEA:54448"/>
        <dbReference type="Rhea" id="RHEA-COMP:10123"/>
        <dbReference type="Rhea" id="RHEA-COMP:13883"/>
        <dbReference type="ChEBI" id="CHEBI:15377"/>
        <dbReference type="ChEBI" id="CHEBI:15378"/>
        <dbReference type="ChEBI" id="CHEBI:59874"/>
        <dbReference type="ChEBI" id="CHEBI:78442"/>
        <dbReference type="ChEBI" id="CHEBI:138191"/>
        <dbReference type="EC" id="3.1.1.29"/>
    </reaction>
</comment>
<evidence type="ECO:0000256" key="2">
    <source>
        <dbReference type="ARBA" id="ARBA00022555"/>
    </source>
</evidence>
<proteinExistence type="inferred from homology"/>
<dbReference type="Pfam" id="PF01195">
    <property type="entry name" value="Pept_tRNA_hydro"/>
    <property type="match status" value="1"/>
</dbReference>
<dbReference type="GO" id="GO:0005737">
    <property type="term" value="C:cytoplasm"/>
    <property type="evidence" value="ECO:0007669"/>
    <property type="project" value="UniProtKB-SubCell"/>
</dbReference>
<dbReference type="PANTHER" id="PTHR17224:SF1">
    <property type="entry name" value="PEPTIDYL-TRNA HYDROLASE"/>
    <property type="match status" value="1"/>
</dbReference>
<dbReference type="RefSeq" id="WP_068670600.1">
    <property type="nucleotide sequence ID" value="NZ_LWLG01000009.1"/>
</dbReference>
<comment type="subcellular location">
    <subcellularLocation>
        <location evidence="6">Cytoplasm</location>
    </subcellularLocation>
</comment>
<evidence type="ECO:0000256" key="3">
    <source>
        <dbReference type="ARBA" id="ARBA00022801"/>
    </source>
</evidence>
<protein>
    <recommendedName>
        <fullName evidence="5 6">Peptidyl-tRNA hydrolase</fullName>
        <shortName evidence="6">Pth</shortName>
        <ecNumber evidence="1 6">3.1.1.29</ecNumber>
    </recommendedName>
</protein>
<dbReference type="HAMAP" id="MF_00083">
    <property type="entry name" value="Pept_tRNA_hydro_bact"/>
    <property type="match status" value="1"/>
</dbReference>
<accession>A0A179D4C9</accession>
<dbReference type="CDD" id="cd00462">
    <property type="entry name" value="PTH"/>
    <property type="match status" value="1"/>
</dbReference>